<dbReference type="Proteomes" id="UP000006055">
    <property type="component" value="Chromosome"/>
</dbReference>
<feature type="transmembrane region" description="Helical" evidence="1">
    <location>
        <begin position="183"/>
        <end position="200"/>
    </location>
</feature>
<gene>
    <name evidence="2" type="ordered locus">Desti_4167</name>
</gene>
<dbReference type="PATRIC" id="fig|706587.4.peg.4724"/>
<dbReference type="KEGG" id="dti:Desti_4167"/>
<sequence>MNNQPSTYKWIGIGDLNGFFGLMFDNIAVLSFLAGTLIVVFNFPAEIVYRYMFPGTTFGVLVGDLLYTWMAFRLARKTGNPDVTAMPLGLDTPSTIGIALTVLGPAFIALKQNGFSPQDAAIMTWHIGTATMVMIGIVKVVLSFCGNWIQRVVPRAGLLGSLAGVGVALIGFFPLVDIFSMPVVGTIALGLVLYSAIAGIELPGKIPGVLTAVILGTVLYHGYYLGGFAGIESQAYTVPKLAFHPGLPAPSLGFLEGIVPALKYLPIAVPFGILTIVGGINVTESARVAGDGFDTRKILLTEAVATLIAGICGGVAQSCPYIGHPAYKRMGSRAGYTLLTGIFVGLGGMLGYVSFIVELIPRAVLAPILVFICLEITAQAFVHSPRRHASAVVLAILPTIARLLSIQYENPEIVSTQQLHHLLNKAGSGLPEILVTVALGNGFILTGMLWGAFLAEMIDRRLRNCAIYLFILAVLTFFGIIHSSSLQANVYFPWLLTGLEQQIPYQFTLAYLVLGMMVLLASLTQKDEGPRE</sequence>
<dbReference type="OrthoDB" id="3320984at2"/>
<feature type="transmembrane region" description="Helical" evidence="1">
    <location>
        <begin position="465"/>
        <end position="483"/>
    </location>
</feature>
<feature type="transmembrane region" description="Helical" evidence="1">
    <location>
        <begin position="335"/>
        <end position="357"/>
    </location>
</feature>
<evidence type="ECO:0000313" key="2">
    <source>
        <dbReference type="EMBL" id="AFM26804.1"/>
    </source>
</evidence>
<feature type="transmembrane region" description="Helical" evidence="1">
    <location>
        <begin position="20"/>
        <end position="41"/>
    </location>
</feature>
<accession>I4CB63</accession>
<proteinExistence type="predicted"/>
<feature type="transmembrane region" description="Helical" evidence="1">
    <location>
        <begin position="503"/>
        <end position="523"/>
    </location>
</feature>
<feature type="transmembrane region" description="Helical" evidence="1">
    <location>
        <begin position="156"/>
        <end position="176"/>
    </location>
</feature>
<dbReference type="eggNOG" id="COG0659">
    <property type="taxonomic scope" value="Bacteria"/>
</dbReference>
<dbReference type="PANTHER" id="PTHR31610:SF0">
    <property type="entry name" value="SLC26A_SULP TRANSPORTER DOMAIN-CONTAINING PROTEIN"/>
    <property type="match status" value="1"/>
</dbReference>
<evidence type="ECO:0000256" key="1">
    <source>
        <dbReference type="SAM" id="Phobius"/>
    </source>
</evidence>
<feature type="transmembrane region" description="Helical" evidence="1">
    <location>
        <begin position="363"/>
        <end position="382"/>
    </location>
</feature>
<dbReference type="RefSeq" id="WP_014811926.1">
    <property type="nucleotide sequence ID" value="NC_018025.1"/>
</dbReference>
<feature type="transmembrane region" description="Helical" evidence="1">
    <location>
        <begin position="264"/>
        <end position="283"/>
    </location>
</feature>
<feature type="transmembrane region" description="Helical" evidence="1">
    <location>
        <begin position="122"/>
        <end position="144"/>
    </location>
</feature>
<feature type="transmembrane region" description="Helical" evidence="1">
    <location>
        <begin position="389"/>
        <end position="408"/>
    </location>
</feature>
<dbReference type="AlphaFoldDB" id="I4CB63"/>
<feature type="transmembrane region" description="Helical" evidence="1">
    <location>
        <begin position="53"/>
        <end position="72"/>
    </location>
</feature>
<keyword evidence="3" id="KW-1185">Reference proteome</keyword>
<organism evidence="2 3">
    <name type="scientific">Desulfomonile tiedjei (strain ATCC 49306 / DSM 6799 / DCB-1)</name>
    <dbReference type="NCBI Taxonomy" id="706587"/>
    <lineage>
        <taxon>Bacteria</taxon>
        <taxon>Pseudomonadati</taxon>
        <taxon>Thermodesulfobacteriota</taxon>
        <taxon>Desulfomonilia</taxon>
        <taxon>Desulfomonilales</taxon>
        <taxon>Desulfomonilaceae</taxon>
        <taxon>Desulfomonile</taxon>
    </lineage>
</organism>
<keyword evidence="1" id="KW-0472">Membrane</keyword>
<name>I4CB63_DESTA</name>
<evidence type="ECO:0008006" key="4">
    <source>
        <dbReference type="Google" id="ProtNLM"/>
    </source>
</evidence>
<dbReference type="EMBL" id="CP003360">
    <property type="protein sequence ID" value="AFM26804.1"/>
    <property type="molecule type" value="Genomic_DNA"/>
</dbReference>
<feature type="transmembrane region" description="Helical" evidence="1">
    <location>
        <begin position="206"/>
        <end position="226"/>
    </location>
</feature>
<evidence type="ECO:0000313" key="3">
    <source>
        <dbReference type="Proteomes" id="UP000006055"/>
    </source>
</evidence>
<dbReference type="PANTHER" id="PTHR31610">
    <property type="entry name" value="SLR0360 PROTEIN"/>
    <property type="match status" value="1"/>
</dbReference>
<dbReference type="HOGENOM" id="CLU_020957_0_0_7"/>
<keyword evidence="1" id="KW-1133">Transmembrane helix</keyword>
<reference evidence="3" key="1">
    <citation type="submission" date="2012-06" db="EMBL/GenBank/DDBJ databases">
        <title>Complete sequence of chromosome of Desulfomonile tiedjei DSM 6799.</title>
        <authorList>
            <person name="Lucas S."/>
            <person name="Copeland A."/>
            <person name="Lapidus A."/>
            <person name="Glavina del Rio T."/>
            <person name="Dalin E."/>
            <person name="Tice H."/>
            <person name="Bruce D."/>
            <person name="Goodwin L."/>
            <person name="Pitluck S."/>
            <person name="Peters L."/>
            <person name="Ovchinnikova G."/>
            <person name="Zeytun A."/>
            <person name="Lu M."/>
            <person name="Kyrpides N."/>
            <person name="Mavromatis K."/>
            <person name="Ivanova N."/>
            <person name="Brettin T."/>
            <person name="Detter J.C."/>
            <person name="Han C."/>
            <person name="Larimer F."/>
            <person name="Land M."/>
            <person name="Hauser L."/>
            <person name="Markowitz V."/>
            <person name="Cheng J.-F."/>
            <person name="Hugenholtz P."/>
            <person name="Woyke T."/>
            <person name="Wu D."/>
            <person name="Spring S."/>
            <person name="Schroeder M."/>
            <person name="Brambilla E."/>
            <person name="Klenk H.-P."/>
            <person name="Eisen J.A."/>
        </authorList>
    </citation>
    <scope>NUCLEOTIDE SEQUENCE [LARGE SCALE GENOMIC DNA]</scope>
    <source>
        <strain evidence="3">ATCC 49306 / DSM 6799 / DCB-1</strain>
    </source>
</reference>
<keyword evidence="1" id="KW-0812">Transmembrane</keyword>
<dbReference type="STRING" id="706587.Desti_4167"/>
<feature type="transmembrane region" description="Helical" evidence="1">
    <location>
        <begin position="433"/>
        <end position="453"/>
    </location>
</feature>
<feature type="transmembrane region" description="Helical" evidence="1">
    <location>
        <begin position="92"/>
        <end position="110"/>
    </location>
</feature>
<protein>
    <recommendedName>
        <fullName evidence="4">Permease</fullName>
    </recommendedName>
</protein>